<sequence length="631" mass="72339">MWNKERNSPARCFLTPPPTWKSRPLQAPAMPLSERKRSSPADKGDIFHVVHKIPSGDSPYVKAKKVQLVDKDPGRAISMFWAAINAGDRVESALKDMALVMKQMDRSDEAIEAIKSFRHRCPSDSQESLDNILVELYKRSGRIDEEIAMLEHKLKQIEEGGTFVGKRTKQGRSQGKKIQITIEQDISRILGNLAWAYLQKGDYETAEKHYRTALSFEPDKNKQCNLAICLMFMNRITEAKFLLQAVRASCKNKKMDDSFNKSFERASQMLAEKESLSTDKHCKESFSQNFHENMPRYSPETKSAVEWKKGSNVEKSCGNRSELVRTMKENWSLTSEERLYERHARKDLNDSYAVSKRSFHGFNNGYQRSESWGDCSSDHKSGPLNDRFEFVQQNSGTGLPSPANRMWRRRERMQGDSAILKQEDTAVACFDSLPTIDSQSQPYDMPLSNSAVSKYFSNNMINESLTGLHEFQSANEKETEKKSWADMVEEEEEEEELLSQRYTNFDDQYSEEVFNDENQNSNIIYQSPFCQRPTEYLSQKLETFDLKDGYNSPGNSISSRNPTVRRSLCFNQKLTPESADHFCTASPKKASNFEDSKVLARDQDSVSGEKKLTSRRRLQVFRDITLDSGSP</sequence>
<name>A0ACB9KIQ0_BAUVA</name>
<evidence type="ECO:0000313" key="2">
    <source>
        <dbReference type="Proteomes" id="UP000828941"/>
    </source>
</evidence>
<comment type="caution">
    <text evidence="1">The sequence shown here is derived from an EMBL/GenBank/DDBJ whole genome shotgun (WGS) entry which is preliminary data.</text>
</comment>
<dbReference type="EMBL" id="CM039439">
    <property type="protein sequence ID" value="KAI4297093.1"/>
    <property type="molecule type" value="Genomic_DNA"/>
</dbReference>
<dbReference type="Proteomes" id="UP000828941">
    <property type="component" value="Chromosome 14"/>
</dbReference>
<reference evidence="1 2" key="1">
    <citation type="journal article" date="2022" name="DNA Res.">
        <title>Chromosomal-level genome assembly of the orchid tree Bauhinia variegata (Leguminosae; Cercidoideae) supports the allotetraploid origin hypothesis of Bauhinia.</title>
        <authorList>
            <person name="Zhong Y."/>
            <person name="Chen Y."/>
            <person name="Zheng D."/>
            <person name="Pang J."/>
            <person name="Liu Y."/>
            <person name="Luo S."/>
            <person name="Meng S."/>
            <person name="Qian L."/>
            <person name="Wei D."/>
            <person name="Dai S."/>
            <person name="Zhou R."/>
        </authorList>
    </citation>
    <scope>NUCLEOTIDE SEQUENCE [LARGE SCALE GENOMIC DNA]</scope>
    <source>
        <strain evidence="1">BV-YZ2020</strain>
    </source>
</reference>
<organism evidence="1 2">
    <name type="scientific">Bauhinia variegata</name>
    <name type="common">Purple orchid tree</name>
    <name type="synonym">Phanera variegata</name>
    <dbReference type="NCBI Taxonomy" id="167791"/>
    <lineage>
        <taxon>Eukaryota</taxon>
        <taxon>Viridiplantae</taxon>
        <taxon>Streptophyta</taxon>
        <taxon>Embryophyta</taxon>
        <taxon>Tracheophyta</taxon>
        <taxon>Spermatophyta</taxon>
        <taxon>Magnoliopsida</taxon>
        <taxon>eudicotyledons</taxon>
        <taxon>Gunneridae</taxon>
        <taxon>Pentapetalae</taxon>
        <taxon>rosids</taxon>
        <taxon>fabids</taxon>
        <taxon>Fabales</taxon>
        <taxon>Fabaceae</taxon>
        <taxon>Cercidoideae</taxon>
        <taxon>Cercideae</taxon>
        <taxon>Bauhiniinae</taxon>
        <taxon>Bauhinia</taxon>
    </lineage>
</organism>
<gene>
    <name evidence="1" type="ORF">L6164_037000</name>
</gene>
<protein>
    <submittedName>
        <fullName evidence="1">Uncharacterized protein</fullName>
    </submittedName>
</protein>
<keyword evidence="2" id="KW-1185">Reference proteome</keyword>
<accession>A0ACB9KIQ0</accession>
<evidence type="ECO:0000313" key="1">
    <source>
        <dbReference type="EMBL" id="KAI4297093.1"/>
    </source>
</evidence>
<proteinExistence type="predicted"/>